<dbReference type="SUPFAM" id="SSF57667">
    <property type="entry name" value="beta-beta-alpha zinc fingers"/>
    <property type="match status" value="3"/>
</dbReference>
<dbReference type="SMART" id="SM00355">
    <property type="entry name" value="ZnF_C2H2"/>
    <property type="match status" value="6"/>
</dbReference>
<feature type="domain" description="C2H2-type" evidence="9">
    <location>
        <begin position="198"/>
        <end position="221"/>
    </location>
</feature>
<name>A0A0K2T463_LEPSM</name>
<evidence type="ECO:0000313" key="10">
    <source>
        <dbReference type="EMBL" id="CDW20362.1"/>
    </source>
</evidence>
<keyword evidence="4 7" id="KW-0863">Zinc-finger</keyword>
<dbReference type="Pfam" id="PF13912">
    <property type="entry name" value="zf-C2H2_6"/>
    <property type="match status" value="2"/>
</dbReference>
<evidence type="ECO:0000259" key="9">
    <source>
        <dbReference type="PROSITE" id="PS50157"/>
    </source>
</evidence>
<evidence type="ECO:0000256" key="7">
    <source>
        <dbReference type="PROSITE-ProRule" id="PRU00042"/>
    </source>
</evidence>
<accession>A0A0K2T463</accession>
<evidence type="ECO:0000256" key="6">
    <source>
        <dbReference type="ARBA" id="ARBA00023242"/>
    </source>
</evidence>
<dbReference type="EMBL" id="HACA01003001">
    <property type="protein sequence ID" value="CDW20362.1"/>
    <property type="molecule type" value="Transcribed_RNA"/>
</dbReference>
<evidence type="ECO:0000256" key="8">
    <source>
        <dbReference type="SAM" id="MobiDB-lite"/>
    </source>
</evidence>
<feature type="region of interest" description="Disordered" evidence="8">
    <location>
        <begin position="277"/>
        <end position="315"/>
    </location>
</feature>
<keyword evidence="2" id="KW-0479">Metal-binding</keyword>
<reference evidence="10" key="1">
    <citation type="submission" date="2014-05" db="EMBL/GenBank/DDBJ databases">
        <authorList>
            <person name="Chronopoulou M."/>
        </authorList>
    </citation>
    <scope>NUCLEOTIDE SEQUENCE</scope>
    <source>
        <tissue evidence="10">Whole organism</tissue>
    </source>
</reference>
<feature type="compositionally biased region" description="Polar residues" evidence="8">
    <location>
        <begin position="95"/>
        <end position="107"/>
    </location>
</feature>
<feature type="region of interest" description="Disordered" evidence="8">
    <location>
        <begin position="52"/>
        <end position="110"/>
    </location>
</feature>
<sequence length="561" mass="64674">MCSTLEQIENFLRSPPSDCLNLSTNNGLDLSCSSSYYNEECLNLSSKESLSQKPQDLSLQHHHPQHQHQNEIVNLSTTDSRNYYYPTREEEEYYSSQNSGYDRNSPLNLERRSSPLNLTFATSSKERDISNKYYEYNNTHQNGSNGYYLQNPCGFNNNPSSDYTNYNSYSTNNQNQMYCNYNINYYNPLSIQSNDVYFTCTHCGSNFRDQVSLENHIKTSHKIPSSSTTSSVWNNQQYSHYNSNNMNNNNSLNMPQNYVTRLVEMPTFNYVPSMNDVESSQVLEQPQQLPSQHQQPQRIQNDPPTPNSNMNTQFNSSMNPLESLSHPCSECKMTFTSGRDLKKHIDLAHEGRKKSTEEKKTYQCATCLKEFSSTTSLNIHVQEHKSEKPHKCDKCPQLFRNASGLKRHLKRVHGNEKQGFKCETCLKGFYERHDLLRHVKIHSVPKCNDCGKNIKNNHDCKKKASSKRMYPCEICSDNLDSKIAWGIHMWKHTKDSSYITTTEDDEENQDTSPSQEVPSDPPSEAHNQYSLEHLQPLCLQKTSLIPSEDPKPLDMHQTNSV</sequence>
<dbReference type="InterPro" id="IPR050888">
    <property type="entry name" value="ZnF_C2H2-type_TF"/>
</dbReference>
<dbReference type="InterPro" id="IPR036236">
    <property type="entry name" value="Znf_C2H2_sf"/>
</dbReference>
<evidence type="ECO:0000256" key="3">
    <source>
        <dbReference type="ARBA" id="ARBA00022737"/>
    </source>
</evidence>
<dbReference type="OrthoDB" id="10601559at2759"/>
<dbReference type="Pfam" id="PF00096">
    <property type="entry name" value="zf-C2H2"/>
    <property type="match status" value="2"/>
</dbReference>
<keyword evidence="3" id="KW-0677">Repeat</keyword>
<dbReference type="GO" id="GO:0008270">
    <property type="term" value="F:zinc ion binding"/>
    <property type="evidence" value="ECO:0007669"/>
    <property type="project" value="UniProtKB-KW"/>
</dbReference>
<dbReference type="AlphaFoldDB" id="A0A0K2T463"/>
<dbReference type="PROSITE" id="PS50157">
    <property type="entry name" value="ZINC_FINGER_C2H2_2"/>
    <property type="match status" value="5"/>
</dbReference>
<feature type="domain" description="C2H2-type" evidence="9">
    <location>
        <begin position="362"/>
        <end position="389"/>
    </location>
</feature>
<proteinExistence type="predicted"/>
<dbReference type="PANTHER" id="PTHR24406">
    <property type="entry name" value="TRANSCRIPTIONAL REPRESSOR CTCFL-RELATED"/>
    <property type="match status" value="1"/>
</dbReference>
<evidence type="ECO:0000256" key="4">
    <source>
        <dbReference type="ARBA" id="ARBA00022771"/>
    </source>
</evidence>
<dbReference type="GO" id="GO:0005634">
    <property type="term" value="C:nucleus"/>
    <property type="evidence" value="ECO:0007669"/>
    <property type="project" value="UniProtKB-SubCell"/>
</dbReference>
<feature type="compositionally biased region" description="Low complexity" evidence="8">
    <location>
        <begin position="285"/>
        <end position="300"/>
    </location>
</feature>
<keyword evidence="6" id="KW-0539">Nucleus</keyword>
<feature type="domain" description="C2H2-type" evidence="9">
    <location>
        <begin position="390"/>
        <end position="418"/>
    </location>
</feature>
<dbReference type="Gene3D" id="3.30.160.60">
    <property type="entry name" value="Classic Zinc Finger"/>
    <property type="match status" value="4"/>
</dbReference>
<evidence type="ECO:0000256" key="2">
    <source>
        <dbReference type="ARBA" id="ARBA00022723"/>
    </source>
</evidence>
<keyword evidence="5" id="KW-0862">Zinc</keyword>
<dbReference type="PROSITE" id="PS00028">
    <property type="entry name" value="ZINC_FINGER_C2H2_1"/>
    <property type="match status" value="6"/>
</dbReference>
<feature type="compositionally biased region" description="Polar residues" evidence="8">
    <location>
        <begin position="70"/>
        <end position="81"/>
    </location>
</feature>
<feature type="domain" description="C2H2-type" evidence="9">
    <location>
        <begin position="326"/>
        <end position="354"/>
    </location>
</feature>
<evidence type="ECO:0000256" key="5">
    <source>
        <dbReference type="ARBA" id="ARBA00022833"/>
    </source>
</evidence>
<comment type="subcellular location">
    <subcellularLocation>
        <location evidence="1">Nucleus</location>
    </subcellularLocation>
</comment>
<organism evidence="10">
    <name type="scientific">Lepeophtheirus salmonis</name>
    <name type="common">Salmon louse</name>
    <name type="synonym">Caligus salmonis</name>
    <dbReference type="NCBI Taxonomy" id="72036"/>
    <lineage>
        <taxon>Eukaryota</taxon>
        <taxon>Metazoa</taxon>
        <taxon>Ecdysozoa</taxon>
        <taxon>Arthropoda</taxon>
        <taxon>Crustacea</taxon>
        <taxon>Multicrustacea</taxon>
        <taxon>Hexanauplia</taxon>
        <taxon>Copepoda</taxon>
        <taxon>Siphonostomatoida</taxon>
        <taxon>Caligidae</taxon>
        <taxon>Lepeophtheirus</taxon>
    </lineage>
</organism>
<protein>
    <recommendedName>
        <fullName evidence="9">C2H2-type domain-containing protein</fullName>
    </recommendedName>
</protein>
<dbReference type="InterPro" id="IPR013087">
    <property type="entry name" value="Znf_C2H2_type"/>
</dbReference>
<feature type="region of interest" description="Disordered" evidence="8">
    <location>
        <begin position="500"/>
        <end position="561"/>
    </location>
</feature>
<feature type="domain" description="C2H2-type" evidence="9">
    <location>
        <begin position="420"/>
        <end position="447"/>
    </location>
</feature>
<evidence type="ECO:0000256" key="1">
    <source>
        <dbReference type="ARBA" id="ARBA00004123"/>
    </source>
</evidence>